<dbReference type="PANTHER" id="PTHR43800:SF1">
    <property type="entry name" value="PEPTIDYL-LYSINE N-ACETYLTRANSFERASE YJAB"/>
    <property type="match status" value="1"/>
</dbReference>
<evidence type="ECO:0000313" key="6">
    <source>
        <dbReference type="Proteomes" id="UP000051645"/>
    </source>
</evidence>
<organism evidence="5 6">
    <name type="scientific">Lactobacillus selangorensis</name>
    <dbReference type="NCBI Taxonomy" id="81857"/>
    <lineage>
        <taxon>Bacteria</taxon>
        <taxon>Bacillati</taxon>
        <taxon>Bacillota</taxon>
        <taxon>Bacilli</taxon>
        <taxon>Lactobacillales</taxon>
        <taxon>Lactobacillaceae</taxon>
        <taxon>Lactobacillus</taxon>
    </lineage>
</organism>
<dbReference type="PATRIC" id="fig|81857.3.peg.452"/>
<dbReference type="EMBL" id="JQAT01000001">
    <property type="protein sequence ID" value="KRN29562.1"/>
    <property type="molecule type" value="Genomic_DNA"/>
</dbReference>
<evidence type="ECO:0000313" key="4">
    <source>
        <dbReference type="EMBL" id="KRN29562.1"/>
    </source>
</evidence>
<keyword evidence="1 5" id="KW-0808">Transferase</keyword>
<dbReference type="PANTHER" id="PTHR43800">
    <property type="entry name" value="PEPTIDYL-LYSINE N-ACETYLTRANSFERASE YJAB"/>
    <property type="match status" value="1"/>
</dbReference>
<name>A0A0R2GAS9_9LACO</name>
<dbReference type="STRING" id="81857.IV38_GL000448"/>
<dbReference type="GO" id="GO:0016747">
    <property type="term" value="F:acyltransferase activity, transferring groups other than amino-acyl groups"/>
    <property type="evidence" value="ECO:0007669"/>
    <property type="project" value="InterPro"/>
</dbReference>
<proteinExistence type="predicted"/>
<dbReference type="InterPro" id="IPR016181">
    <property type="entry name" value="Acyl_CoA_acyltransferase"/>
</dbReference>
<dbReference type="Pfam" id="PF13673">
    <property type="entry name" value="Acetyltransf_10"/>
    <property type="match status" value="1"/>
</dbReference>
<dbReference type="Proteomes" id="UP000051645">
    <property type="component" value="Unassembled WGS sequence"/>
</dbReference>
<evidence type="ECO:0000313" key="7">
    <source>
        <dbReference type="Proteomes" id="UP000051751"/>
    </source>
</evidence>
<evidence type="ECO:0000256" key="1">
    <source>
        <dbReference type="ARBA" id="ARBA00022679"/>
    </source>
</evidence>
<reference evidence="6 7" key="1">
    <citation type="journal article" date="2015" name="Genome Announc.">
        <title>Expanding the biotechnology potential of lactobacilli through comparative genomics of 213 strains and associated genera.</title>
        <authorList>
            <person name="Sun Z."/>
            <person name="Harris H.M."/>
            <person name="McCann A."/>
            <person name="Guo C."/>
            <person name="Argimon S."/>
            <person name="Zhang W."/>
            <person name="Yang X."/>
            <person name="Jeffery I.B."/>
            <person name="Cooney J.C."/>
            <person name="Kagawa T.F."/>
            <person name="Liu W."/>
            <person name="Song Y."/>
            <person name="Salvetti E."/>
            <person name="Wrobel A."/>
            <person name="Rasinkangas P."/>
            <person name="Parkhill J."/>
            <person name="Rea M.C."/>
            <person name="O'Sullivan O."/>
            <person name="Ritari J."/>
            <person name="Douillard F.P."/>
            <person name="Paul Ross R."/>
            <person name="Yang R."/>
            <person name="Briner A.E."/>
            <person name="Felis G.E."/>
            <person name="de Vos W.M."/>
            <person name="Barrangou R."/>
            <person name="Klaenhammer T.R."/>
            <person name="Caufield P.W."/>
            <person name="Cui Y."/>
            <person name="Zhang H."/>
            <person name="O'Toole P.W."/>
        </authorList>
    </citation>
    <scope>NUCLEOTIDE SEQUENCE [LARGE SCALE GENOMIC DNA]</scope>
    <source>
        <strain evidence="4 7">ATCC BAA-66</strain>
        <strain evidence="5 6">DSM 13344</strain>
    </source>
</reference>
<dbReference type="CDD" id="cd04301">
    <property type="entry name" value="NAT_SF"/>
    <property type="match status" value="1"/>
</dbReference>
<sequence length="139" mass="15557">MTNRTPQLVTQLTAVWADSVRATHHFLTEDEILKIKLQVPNAIASVAHLVIATAEQPVAFMGINGRKLEMLFIAPAQRGQGLGRQLLQYGIAHYQVNELTVNEQNPAAIGFYAHLGFRTYRRTTVDEAGAPYPLLFMRR</sequence>
<keyword evidence="6" id="KW-1185">Reference proteome</keyword>
<gene>
    <name evidence="4" type="ORF">IV38_GL000448</name>
    <name evidence="5" type="ORF">IV40_GL000220</name>
</gene>
<evidence type="ECO:0000259" key="3">
    <source>
        <dbReference type="PROSITE" id="PS51186"/>
    </source>
</evidence>
<dbReference type="SUPFAM" id="SSF55729">
    <property type="entry name" value="Acyl-CoA N-acyltransferases (Nat)"/>
    <property type="match status" value="1"/>
</dbReference>
<protein>
    <submittedName>
        <fullName evidence="5">Acetyltransferase, GNAT family</fullName>
    </submittedName>
</protein>
<dbReference type="PROSITE" id="PS51186">
    <property type="entry name" value="GNAT"/>
    <property type="match status" value="1"/>
</dbReference>
<dbReference type="AlphaFoldDB" id="A0A0R2GAS9"/>
<dbReference type="Proteomes" id="UP000051751">
    <property type="component" value="Unassembled WGS sequence"/>
</dbReference>
<accession>A0A0R2GAS9</accession>
<comment type="caution">
    <text evidence="5">The sequence shown here is derived from an EMBL/GenBank/DDBJ whole genome shotgun (WGS) entry which is preliminary data.</text>
</comment>
<evidence type="ECO:0000313" key="5">
    <source>
        <dbReference type="EMBL" id="KRN33908.1"/>
    </source>
</evidence>
<dbReference type="InterPro" id="IPR000182">
    <property type="entry name" value="GNAT_dom"/>
</dbReference>
<keyword evidence="2" id="KW-0012">Acyltransferase</keyword>
<feature type="domain" description="N-acetyltransferase" evidence="3">
    <location>
        <begin position="1"/>
        <end position="139"/>
    </location>
</feature>
<dbReference type="EMBL" id="JQAZ01000001">
    <property type="protein sequence ID" value="KRN33908.1"/>
    <property type="molecule type" value="Genomic_DNA"/>
</dbReference>
<evidence type="ECO:0000256" key="2">
    <source>
        <dbReference type="ARBA" id="ARBA00023315"/>
    </source>
</evidence>
<dbReference type="Gene3D" id="3.40.630.30">
    <property type="match status" value="1"/>
</dbReference>